<organism evidence="1 2">
    <name type="scientific">Caligus rogercresseyi</name>
    <name type="common">Sea louse</name>
    <dbReference type="NCBI Taxonomy" id="217165"/>
    <lineage>
        <taxon>Eukaryota</taxon>
        <taxon>Metazoa</taxon>
        <taxon>Ecdysozoa</taxon>
        <taxon>Arthropoda</taxon>
        <taxon>Crustacea</taxon>
        <taxon>Multicrustacea</taxon>
        <taxon>Hexanauplia</taxon>
        <taxon>Copepoda</taxon>
        <taxon>Siphonostomatoida</taxon>
        <taxon>Caligidae</taxon>
        <taxon>Caligus</taxon>
    </lineage>
</organism>
<name>A0A7T8JZR5_CALRO</name>
<dbReference type="EMBL" id="CP045898">
    <property type="protein sequence ID" value="QQP40211.1"/>
    <property type="molecule type" value="Genomic_DNA"/>
</dbReference>
<sequence>MWFDILEMNLRPTKLQNRLTNSSTPQASFPTEILSQISDVISTLGDNKETFEVRRDTILERCQSNLTAVCKNSSPEKNWAMKSLVISSNG</sequence>
<evidence type="ECO:0000313" key="2">
    <source>
        <dbReference type="Proteomes" id="UP000595437"/>
    </source>
</evidence>
<proteinExistence type="predicted"/>
<accession>A0A7T8JZR5</accession>
<reference evidence="2" key="1">
    <citation type="submission" date="2021-01" db="EMBL/GenBank/DDBJ databases">
        <title>Caligus Genome Assembly.</title>
        <authorList>
            <person name="Gallardo-Escarate C."/>
        </authorList>
    </citation>
    <scope>NUCLEOTIDE SEQUENCE [LARGE SCALE GENOMIC DNA]</scope>
</reference>
<keyword evidence="2" id="KW-1185">Reference proteome</keyword>
<dbReference type="AlphaFoldDB" id="A0A7T8JZR5"/>
<protein>
    <submittedName>
        <fullName evidence="1">Uncharacterized protein</fullName>
    </submittedName>
</protein>
<dbReference type="Proteomes" id="UP000595437">
    <property type="component" value="Chromosome 9"/>
</dbReference>
<gene>
    <name evidence="1" type="ORF">FKW44_014190</name>
</gene>
<evidence type="ECO:0000313" key="1">
    <source>
        <dbReference type="EMBL" id="QQP40211.1"/>
    </source>
</evidence>
<dbReference type="OrthoDB" id="6433758at2759"/>